<dbReference type="GO" id="GO:0071281">
    <property type="term" value="P:cellular response to iron ion"/>
    <property type="evidence" value="ECO:0007669"/>
    <property type="project" value="TreeGrafter"/>
</dbReference>
<dbReference type="RefSeq" id="WP_232364722.1">
    <property type="nucleotide sequence ID" value="NZ_JACDUS010000004.1"/>
</dbReference>
<accession>A0A7W0C9A6</accession>
<dbReference type="InterPro" id="IPR002491">
    <property type="entry name" value="ABC_transptr_periplasmic_BD"/>
</dbReference>
<evidence type="ECO:0000313" key="4">
    <source>
        <dbReference type="Proteomes" id="UP000525298"/>
    </source>
</evidence>
<dbReference type="PROSITE" id="PS50983">
    <property type="entry name" value="FE_B12_PBP"/>
    <property type="match status" value="1"/>
</dbReference>
<dbReference type="AlphaFoldDB" id="A0A7W0C9A6"/>
<dbReference type="InterPro" id="IPR050902">
    <property type="entry name" value="ABC_Transporter_SBP"/>
</dbReference>
<gene>
    <name evidence="3" type="ORF">HNR65_001876</name>
</gene>
<keyword evidence="1" id="KW-0732">Signal</keyword>
<feature type="chain" id="PRO_5030843692" evidence="1">
    <location>
        <begin position="25"/>
        <end position="335"/>
    </location>
</feature>
<dbReference type="PANTHER" id="PTHR30535:SF34">
    <property type="entry name" value="MOLYBDATE-BINDING PROTEIN MOLA"/>
    <property type="match status" value="1"/>
</dbReference>
<dbReference type="SUPFAM" id="SSF53807">
    <property type="entry name" value="Helical backbone' metal receptor"/>
    <property type="match status" value="1"/>
</dbReference>
<evidence type="ECO:0000259" key="2">
    <source>
        <dbReference type="PROSITE" id="PS50983"/>
    </source>
</evidence>
<proteinExistence type="predicted"/>
<name>A0A7W0C9A6_9BACT</name>
<comment type="caution">
    <text evidence="3">The sequence shown here is derived from an EMBL/GenBank/DDBJ whole genome shotgun (WGS) entry which is preliminary data.</text>
</comment>
<protein>
    <submittedName>
        <fullName evidence="3">Iron complex transport system substrate-binding protein</fullName>
    </submittedName>
</protein>
<sequence length="335" mass="37739">MDKRLQFFILVFAALLFAATPVRAESRTMALVGKHAVRDCAGRQIRAEKPFSRIISLYGAHTENLFALGLDKEIIGVGRHPDYPEKARKKPGFSPQDGPEKFLAARPDLVLVRPMLDRGYEPLMNQLEKFDIRVVSLQPGNVEEMKTYWRILGRLTGQKDAAEKMIAHFDKGVKQARLLAQQIPEKKRVYFEAIHDRFKTFTPDSMPVFALECAGGINAADDVSRVRNTNIAEFGRERIMARGGQIDVYLAQNGPMNNVDVKDIENEPGYKVIKAVKQGEIYIVDEQIVARPTLRLLKGIWTIGEILYPGVYTKETVGEILGAEVRRQRSVDSGQ</sequence>
<feature type="domain" description="Fe/B12 periplasmic-binding" evidence="2">
    <location>
        <begin position="53"/>
        <end position="311"/>
    </location>
</feature>
<dbReference type="PANTHER" id="PTHR30535">
    <property type="entry name" value="VITAMIN B12-BINDING PROTEIN"/>
    <property type="match status" value="1"/>
</dbReference>
<evidence type="ECO:0000256" key="1">
    <source>
        <dbReference type="SAM" id="SignalP"/>
    </source>
</evidence>
<evidence type="ECO:0000313" key="3">
    <source>
        <dbReference type="EMBL" id="MBA2881549.1"/>
    </source>
</evidence>
<feature type="signal peptide" evidence="1">
    <location>
        <begin position="1"/>
        <end position="24"/>
    </location>
</feature>
<dbReference type="Proteomes" id="UP000525298">
    <property type="component" value="Unassembled WGS sequence"/>
</dbReference>
<organism evidence="3 4">
    <name type="scientific">Desulfosalsimonas propionicica</name>
    <dbReference type="NCBI Taxonomy" id="332175"/>
    <lineage>
        <taxon>Bacteria</taxon>
        <taxon>Pseudomonadati</taxon>
        <taxon>Thermodesulfobacteriota</taxon>
        <taxon>Desulfobacteria</taxon>
        <taxon>Desulfobacterales</taxon>
        <taxon>Desulfosalsimonadaceae</taxon>
        <taxon>Desulfosalsimonas</taxon>
    </lineage>
</organism>
<dbReference type="Pfam" id="PF01497">
    <property type="entry name" value="Peripla_BP_2"/>
    <property type="match status" value="1"/>
</dbReference>
<dbReference type="EMBL" id="JACDUS010000004">
    <property type="protein sequence ID" value="MBA2881549.1"/>
    <property type="molecule type" value="Genomic_DNA"/>
</dbReference>
<reference evidence="3 4" key="1">
    <citation type="submission" date="2020-07" db="EMBL/GenBank/DDBJ databases">
        <title>Genomic Encyclopedia of Type Strains, Phase IV (KMG-IV): sequencing the most valuable type-strain genomes for metagenomic binning, comparative biology and taxonomic classification.</title>
        <authorList>
            <person name="Goeker M."/>
        </authorList>
    </citation>
    <scope>NUCLEOTIDE SEQUENCE [LARGE SCALE GENOMIC DNA]</scope>
    <source>
        <strain evidence="3 4">DSM 17721</strain>
    </source>
</reference>
<dbReference type="Gene3D" id="3.40.50.1980">
    <property type="entry name" value="Nitrogenase molybdenum iron protein domain"/>
    <property type="match status" value="2"/>
</dbReference>
<keyword evidence="4" id="KW-1185">Reference proteome</keyword>